<evidence type="ECO:0000256" key="1">
    <source>
        <dbReference type="SAM" id="MobiDB-lite"/>
    </source>
</evidence>
<feature type="compositionally biased region" description="Basic and acidic residues" evidence="1">
    <location>
        <begin position="22"/>
        <end position="35"/>
    </location>
</feature>
<comment type="caution">
    <text evidence="2">The sequence shown here is derived from an EMBL/GenBank/DDBJ whole genome shotgun (WGS) entry which is preliminary data.</text>
</comment>
<dbReference type="EMBL" id="CANTFM010001363">
    <property type="protein sequence ID" value="CAI5738661.1"/>
    <property type="molecule type" value="Genomic_DNA"/>
</dbReference>
<protein>
    <submittedName>
        <fullName evidence="2">Uncharacterized protein</fullName>
    </submittedName>
</protein>
<feature type="region of interest" description="Disordered" evidence="1">
    <location>
        <begin position="1"/>
        <end position="76"/>
    </location>
</feature>
<organism evidence="2 3">
    <name type="scientific">Peronospora destructor</name>
    <dbReference type="NCBI Taxonomy" id="86335"/>
    <lineage>
        <taxon>Eukaryota</taxon>
        <taxon>Sar</taxon>
        <taxon>Stramenopiles</taxon>
        <taxon>Oomycota</taxon>
        <taxon>Peronosporomycetes</taxon>
        <taxon>Peronosporales</taxon>
        <taxon>Peronosporaceae</taxon>
        <taxon>Peronospora</taxon>
    </lineage>
</organism>
<feature type="compositionally biased region" description="Basic and acidic residues" evidence="1">
    <location>
        <begin position="59"/>
        <end position="71"/>
    </location>
</feature>
<proteinExistence type="predicted"/>
<evidence type="ECO:0000313" key="2">
    <source>
        <dbReference type="EMBL" id="CAI5738661.1"/>
    </source>
</evidence>
<reference evidence="2" key="1">
    <citation type="submission" date="2022-12" db="EMBL/GenBank/DDBJ databases">
        <authorList>
            <person name="Webb A."/>
        </authorList>
    </citation>
    <scope>NUCLEOTIDE SEQUENCE</scope>
    <source>
        <strain evidence="2">Pd1</strain>
    </source>
</reference>
<feature type="compositionally biased region" description="Acidic residues" evidence="1">
    <location>
        <begin position="36"/>
        <end position="58"/>
    </location>
</feature>
<dbReference type="AlphaFoldDB" id="A0AAV0UNZ6"/>
<dbReference type="Proteomes" id="UP001162029">
    <property type="component" value="Unassembled WGS sequence"/>
</dbReference>
<name>A0AAV0UNZ6_9STRA</name>
<evidence type="ECO:0000313" key="3">
    <source>
        <dbReference type="Proteomes" id="UP001162029"/>
    </source>
</evidence>
<accession>A0AAV0UNZ6</accession>
<keyword evidence="3" id="KW-1185">Reference proteome</keyword>
<sequence length="156" mass="18016">MFRTQELHPGTLQSLPEQIELQEAKEIPTEDRVEVNEADVENGEVEAEEVEAEEDPEIEDKSTTNEERDAGVSDEDWEELERAKKDYAAHLNALKRAREQAKLEEERRRAEAIQEKIRQICPCPAGFNWYKSGSRWRCGGGSHFVSDAQLNRQFTR</sequence>
<gene>
    <name evidence="2" type="ORF">PDE001_LOCUS6975</name>
</gene>